<keyword evidence="7 8" id="KW-0573">Peptidoglycan synthesis</keyword>
<dbReference type="GO" id="GO:0009252">
    <property type="term" value="P:peptidoglycan biosynthetic process"/>
    <property type="evidence" value="ECO:0007669"/>
    <property type="project" value="UniProtKB-UniRule"/>
</dbReference>
<keyword evidence="7 8" id="KW-0131">Cell cycle</keyword>
<dbReference type="InterPro" id="IPR004101">
    <property type="entry name" value="Mur_ligase_C"/>
</dbReference>
<dbReference type="GO" id="GO:0005524">
    <property type="term" value="F:ATP binding"/>
    <property type="evidence" value="ECO:0007669"/>
    <property type="project" value="UniProtKB-UniRule"/>
</dbReference>
<keyword evidence="7 8" id="KW-0133">Cell shape</keyword>
<dbReference type="RefSeq" id="WP_013756025.1">
    <property type="nucleotide sequence ID" value="NC_015499.1"/>
</dbReference>
<dbReference type="KEGG" id="tnr:Thena_0663"/>
<keyword evidence="12" id="KW-1185">Reference proteome</keyword>
<dbReference type="GO" id="GO:0051301">
    <property type="term" value="P:cell division"/>
    <property type="evidence" value="ECO:0007669"/>
    <property type="project" value="UniProtKB-KW"/>
</dbReference>
<reference evidence="11 12" key="1">
    <citation type="submission" date="2011-04" db="EMBL/GenBank/DDBJ databases">
        <title>The complete genome of Thermodesulfobium narugense DSM 14796.</title>
        <authorList>
            <consortium name="US DOE Joint Genome Institute (JGI-PGF)"/>
            <person name="Lucas S."/>
            <person name="Han J."/>
            <person name="Lapidus A."/>
            <person name="Bruce D."/>
            <person name="Goodwin L."/>
            <person name="Pitluck S."/>
            <person name="Peters L."/>
            <person name="Kyrpides N."/>
            <person name="Mavromatis K."/>
            <person name="Pagani I."/>
            <person name="Ivanova N."/>
            <person name="Ovchinnikova G."/>
            <person name="Zhang X."/>
            <person name="Saunders L."/>
            <person name="Detter J.C."/>
            <person name="Tapia R."/>
            <person name="Han C."/>
            <person name="Land M."/>
            <person name="Hauser L."/>
            <person name="Markowitz V."/>
            <person name="Cheng J.-F."/>
            <person name="Hugenholtz P."/>
            <person name="Woyke T."/>
            <person name="Wu D."/>
            <person name="Spring S."/>
            <person name="Schroeder M."/>
            <person name="Brambilla E."/>
            <person name="Klenk H.-P."/>
            <person name="Eisen J.A."/>
        </authorList>
    </citation>
    <scope>NUCLEOTIDE SEQUENCE [LARGE SCALE GENOMIC DNA]</scope>
    <source>
        <strain evidence="11 12">DSM 14796</strain>
    </source>
</reference>
<dbReference type="PANTHER" id="PTHR43692">
    <property type="entry name" value="UDP-N-ACETYLMURAMOYLALANINE--D-GLUTAMATE LIGASE"/>
    <property type="match status" value="1"/>
</dbReference>
<dbReference type="HOGENOM" id="CLU_032540_0_0_9"/>
<dbReference type="Pfam" id="PF08245">
    <property type="entry name" value="Mur_ligase_M"/>
    <property type="match status" value="1"/>
</dbReference>
<dbReference type="InterPro" id="IPR013221">
    <property type="entry name" value="Mur_ligase_cen"/>
</dbReference>
<dbReference type="GO" id="GO:0008360">
    <property type="term" value="P:regulation of cell shape"/>
    <property type="evidence" value="ECO:0007669"/>
    <property type="project" value="UniProtKB-KW"/>
</dbReference>
<evidence type="ECO:0000256" key="7">
    <source>
        <dbReference type="HAMAP-Rule" id="MF_00639"/>
    </source>
</evidence>
<evidence type="ECO:0000313" key="11">
    <source>
        <dbReference type="EMBL" id="AEE14298.1"/>
    </source>
</evidence>
<keyword evidence="7 8" id="KW-0961">Cell wall biogenesis/degradation</keyword>
<dbReference type="InterPro" id="IPR036565">
    <property type="entry name" value="Mur-like_cat_sf"/>
</dbReference>
<keyword evidence="7 8" id="KW-0132">Cell division</keyword>
<keyword evidence="6 7" id="KW-0067">ATP-binding</keyword>
<dbReference type="OrthoDB" id="9809796at2"/>
<comment type="subcellular location">
    <subcellularLocation>
        <location evidence="1 7 8">Cytoplasm</location>
    </subcellularLocation>
</comment>
<gene>
    <name evidence="7" type="primary">murD</name>
    <name evidence="11" type="ORF">Thena_0663</name>
</gene>
<dbReference type="STRING" id="747365.Thena_0663"/>
<evidence type="ECO:0000256" key="2">
    <source>
        <dbReference type="ARBA" id="ARBA00004752"/>
    </source>
</evidence>
<evidence type="ECO:0000313" key="12">
    <source>
        <dbReference type="Proteomes" id="UP000011765"/>
    </source>
</evidence>
<comment type="function">
    <text evidence="7 8">Cell wall formation. Catalyzes the addition of glutamate to the nucleotide precursor UDP-N-acetylmuramoyl-L-alanine (UMA).</text>
</comment>
<dbReference type="InterPro" id="IPR036615">
    <property type="entry name" value="Mur_ligase_C_dom_sf"/>
</dbReference>
<dbReference type="SUPFAM" id="SSF53623">
    <property type="entry name" value="MurD-like peptide ligases, catalytic domain"/>
    <property type="match status" value="1"/>
</dbReference>
<dbReference type="SUPFAM" id="SSF51984">
    <property type="entry name" value="MurCD N-terminal domain"/>
    <property type="match status" value="1"/>
</dbReference>
<comment type="pathway">
    <text evidence="2 7 8">Cell wall biogenesis; peptidoglycan biosynthesis.</text>
</comment>
<sequence>MLLNWEKIFKKLKVPTKIVIVGYGKSGFGIARLLKSELKSVEIVVTDKNQLKFPEIEEINYLLGEHNPKILDKASWIIKSPGVPLNLEFFEFARKKNIPVVGELDLVFGLLPDGVNTIGVTGTNGKTTVTEWIGYGFEVAKMPYYVAGNVGTPLSEIIYDIVTGSNLVLELSSYQIENSIFLKPKIAMITNLTLDHIDRYANLDEYFNAKVHLFKNQENGYSIYNKDDPYLEKNIKNLTLKTKILNVSKRKDFSIAGVIENKIFVKDNLDFVKIIDLSDLSLKGEHNIENALFVASSLYLSSVEPKHIEKALSTFSGVEHRQERFYTHKGITWINDSKSTNPESTIVALKTWGENNNLILILGGKDKNTPLDELVSLASKTCKAIILFGEAKKRFFDHFKSFPNLFVLNSLDDVIDKAFELAKPNDIVLFSPACASFDMFANFEERGKIFKKKVKEKSKCEEIT</sequence>
<comment type="catalytic activity">
    <reaction evidence="7 8">
        <text>UDP-N-acetyl-alpha-D-muramoyl-L-alanine + D-glutamate + ATP = UDP-N-acetyl-alpha-D-muramoyl-L-alanyl-D-glutamate + ADP + phosphate + H(+)</text>
        <dbReference type="Rhea" id="RHEA:16429"/>
        <dbReference type="ChEBI" id="CHEBI:15378"/>
        <dbReference type="ChEBI" id="CHEBI:29986"/>
        <dbReference type="ChEBI" id="CHEBI:30616"/>
        <dbReference type="ChEBI" id="CHEBI:43474"/>
        <dbReference type="ChEBI" id="CHEBI:83898"/>
        <dbReference type="ChEBI" id="CHEBI:83900"/>
        <dbReference type="ChEBI" id="CHEBI:456216"/>
        <dbReference type="EC" id="6.3.2.9"/>
    </reaction>
</comment>
<evidence type="ECO:0000256" key="6">
    <source>
        <dbReference type="ARBA" id="ARBA00022840"/>
    </source>
</evidence>
<evidence type="ECO:0000259" key="10">
    <source>
        <dbReference type="Pfam" id="PF08245"/>
    </source>
</evidence>
<dbReference type="GO" id="GO:0008764">
    <property type="term" value="F:UDP-N-acetylmuramoylalanine-D-glutamate ligase activity"/>
    <property type="evidence" value="ECO:0007669"/>
    <property type="project" value="UniProtKB-UniRule"/>
</dbReference>
<evidence type="ECO:0000256" key="8">
    <source>
        <dbReference type="RuleBase" id="RU003664"/>
    </source>
</evidence>
<dbReference type="GO" id="GO:0071555">
    <property type="term" value="P:cell wall organization"/>
    <property type="evidence" value="ECO:0007669"/>
    <property type="project" value="UniProtKB-KW"/>
</dbReference>
<dbReference type="Pfam" id="PF21799">
    <property type="entry name" value="MurD-like_N"/>
    <property type="match status" value="1"/>
</dbReference>
<dbReference type="UniPathway" id="UPA00219"/>
<dbReference type="EC" id="6.3.2.9" evidence="7 8"/>
<dbReference type="NCBIfam" id="TIGR01087">
    <property type="entry name" value="murD"/>
    <property type="match status" value="1"/>
</dbReference>
<dbReference type="Gene3D" id="3.90.190.20">
    <property type="entry name" value="Mur ligase, C-terminal domain"/>
    <property type="match status" value="1"/>
</dbReference>
<evidence type="ECO:0000256" key="1">
    <source>
        <dbReference type="ARBA" id="ARBA00004496"/>
    </source>
</evidence>
<dbReference type="Gene3D" id="3.40.1190.10">
    <property type="entry name" value="Mur-like, catalytic domain"/>
    <property type="match status" value="1"/>
</dbReference>
<keyword evidence="5 7" id="KW-0547">Nucleotide-binding</keyword>
<organism evidence="11 12">
    <name type="scientific">Thermodesulfobium narugense DSM 14796</name>
    <dbReference type="NCBI Taxonomy" id="747365"/>
    <lineage>
        <taxon>Bacteria</taxon>
        <taxon>Pseudomonadati</taxon>
        <taxon>Thermodesulfobiota</taxon>
        <taxon>Thermodesulfobiia</taxon>
        <taxon>Thermodesulfobiales</taxon>
        <taxon>Thermodesulfobiaceae</taxon>
        <taxon>Thermodesulfobium</taxon>
    </lineage>
</organism>
<dbReference type="SUPFAM" id="SSF53244">
    <property type="entry name" value="MurD-like peptide ligases, peptide-binding domain"/>
    <property type="match status" value="1"/>
</dbReference>
<evidence type="ECO:0000256" key="4">
    <source>
        <dbReference type="ARBA" id="ARBA00022598"/>
    </source>
</evidence>
<keyword evidence="3 7" id="KW-0963">Cytoplasm</keyword>
<protein>
    <recommendedName>
        <fullName evidence="7 8">UDP-N-acetylmuramoylalanine--D-glutamate ligase</fullName>
        <ecNumber evidence="7 8">6.3.2.9</ecNumber>
    </recommendedName>
    <alternativeName>
        <fullName evidence="7">D-glutamic acid-adding enzyme</fullName>
    </alternativeName>
    <alternativeName>
        <fullName evidence="7">UDP-N-acetylmuramoyl-L-alanyl-D-glutamate synthetase</fullName>
    </alternativeName>
</protein>
<evidence type="ECO:0000256" key="3">
    <source>
        <dbReference type="ARBA" id="ARBA00022490"/>
    </source>
</evidence>
<dbReference type="InterPro" id="IPR005762">
    <property type="entry name" value="MurD"/>
</dbReference>
<proteinExistence type="inferred from homology"/>
<dbReference type="Gene3D" id="3.40.50.720">
    <property type="entry name" value="NAD(P)-binding Rossmann-like Domain"/>
    <property type="match status" value="1"/>
</dbReference>
<dbReference type="HAMAP" id="MF_00639">
    <property type="entry name" value="MurD"/>
    <property type="match status" value="1"/>
</dbReference>
<dbReference type="GO" id="GO:0005737">
    <property type="term" value="C:cytoplasm"/>
    <property type="evidence" value="ECO:0007669"/>
    <property type="project" value="UniProtKB-SubCell"/>
</dbReference>
<name>M1E6S1_9BACT</name>
<dbReference type="PANTHER" id="PTHR43692:SF1">
    <property type="entry name" value="UDP-N-ACETYLMURAMOYLALANINE--D-GLUTAMATE LIGASE"/>
    <property type="match status" value="1"/>
</dbReference>
<feature type="domain" description="Mur ligase central" evidence="10">
    <location>
        <begin position="120"/>
        <end position="295"/>
    </location>
</feature>
<feature type="domain" description="Mur ligase C-terminal" evidence="9">
    <location>
        <begin position="320"/>
        <end position="434"/>
    </location>
</feature>
<accession>M1E6S1</accession>
<dbReference type="eggNOG" id="COG0771">
    <property type="taxonomic scope" value="Bacteria"/>
</dbReference>
<feature type="binding site" evidence="7">
    <location>
        <begin position="122"/>
        <end position="128"/>
    </location>
    <ligand>
        <name>ATP</name>
        <dbReference type="ChEBI" id="CHEBI:30616"/>
    </ligand>
</feature>
<evidence type="ECO:0000256" key="5">
    <source>
        <dbReference type="ARBA" id="ARBA00022741"/>
    </source>
</evidence>
<dbReference type="AlphaFoldDB" id="M1E6S1"/>
<dbReference type="EMBL" id="CP002690">
    <property type="protein sequence ID" value="AEE14298.1"/>
    <property type="molecule type" value="Genomic_DNA"/>
</dbReference>
<evidence type="ECO:0000259" key="9">
    <source>
        <dbReference type="Pfam" id="PF02875"/>
    </source>
</evidence>
<dbReference type="Pfam" id="PF02875">
    <property type="entry name" value="Mur_ligase_C"/>
    <property type="match status" value="1"/>
</dbReference>
<keyword evidence="4 7" id="KW-0436">Ligase</keyword>
<dbReference type="Proteomes" id="UP000011765">
    <property type="component" value="Chromosome"/>
</dbReference>
<comment type="similarity">
    <text evidence="7">Belongs to the MurCDEF family.</text>
</comment>